<proteinExistence type="inferred from homology"/>
<keyword evidence="7" id="KW-1185">Reference proteome</keyword>
<evidence type="ECO:0000313" key="6">
    <source>
        <dbReference type="EMBL" id="KAF5842679.1"/>
    </source>
</evidence>
<sequence>MLARTALSRLGSILWGPSASRSLFHASQSLFSDFKAPEETGLGRPADPMQDTILYPSGFDSNTAFFESILTADDAVISDELNHASIIDGIRLCKAARYRFQHMCMEDLEHQLISATKQGARIKLIATDGVFSMDGDVAPLQDIVQLAKKYNAYTFVDDCHATGFVGPTGRGTDEHWGVQGQIDVISSTLGKALGGGTGGYTTGRKEVVQLLRQRARPYLFSNTLAPAVCGASLKAFELVTASTQLRDELFAKTAYFCQAMREAGFTVPQGWHPIVPIHLGDAALAKQMAASLLLKGVFVVGFSYPVVPRGKARVRVQVSAAHSLEQLNAAVHAFKDTAHELGMLQKTEEAATGVGY</sequence>
<comment type="cofactor">
    <cofactor evidence="1">
        <name>pyridoxal 5'-phosphate</name>
        <dbReference type="ChEBI" id="CHEBI:597326"/>
    </cofactor>
</comment>
<evidence type="ECO:0000313" key="7">
    <source>
        <dbReference type="Proteomes" id="UP000815325"/>
    </source>
</evidence>
<dbReference type="PANTHER" id="PTHR13693:SF102">
    <property type="entry name" value="2-AMINO-3-KETOBUTYRATE COENZYME A LIGASE, MITOCHONDRIAL"/>
    <property type="match status" value="1"/>
</dbReference>
<dbReference type="Proteomes" id="UP000815325">
    <property type="component" value="Unassembled WGS sequence"/>
</dbReference>
<dbReference type="InterPro" id="IPR004839">
    <property type="entry name" value="Aminotransferase_I/II_large"/>
</dbReference>
<gene>
    <name evidence="6" type="ORF">DUNSADRAFT_5755</name>
</gene>
<evidence type="ECO:0000256" key="1">
    <source>
        <dbReference type="ARBA" id="ARBA00001933"/>
    </source>
</evidence>
<protein>
    <submittedName>
        <fullName evidence="6">2-amino-3-ketobutyrate coenzyme A ligase</fullName>
    </submittedName>
</protein>
<dbReference type="SUPFAM" id="SSF53383">
    <property type="entry name" value="PLP-dependent transferases"/>
    <property type="match status" value="1"/>
</dbReference>
<dbReference type="InterPro" id="IPR015422">
    <property type="entry name" value="PyrdxlP-dep_Trfase_small"/>
</dbReference>
<keyword evidence="6" id="KW-0436">Ligase</keyword>
<comment type="similarity">
    <text evidence="2">Belongs to the class-II pyridoxal-phosphate-dependent aminotransferase family.</text>
</comment>
<keyword evidence="3" id="KW-0808">Transferase</keyword>
<evidence type="ECO:0000256" key="2">
    <source>
        <dbReference type="ARBA" id="ARBA00008392"/>
    </source>
</evidence>
<evidence type="ECO:0000256" key="4">
    <source>
        <dbReference type="ARBA" id="ARBA00023315"/>
    </source>
</evidence>
<dbReference type="InterPro" id="IPR050087">
    <property type="entry name" value="AON_synthase_class-II"/>
</dbReference>
<accession>A0ABQ7H756</accession>
<name>A0ABQ7H756_DUNSA</name>
<organism evidence="6 7">
    <name type="scientific">Dunaliella salina</name>
    <name type="common">Green alga</name>
    <name type="synonym">Protococcus salinus</name>
    <dbReference type="NCBI Taxonomy" id="3046"/>
    <lineage>
        <taxon>Eukaryota</taxon>
        <taxon>Viridiplantae</taxon>
        <taxon>Chlorophyta</taxon>
        <taxon>core chlorophytes</taxon>
        <taxon>Chlorophyceae</taxon>
        <taxon>CS clade</taxon>
        <taxon>Chlamydomonadales</taxon>
        <taxon>Dunaliellaceae</taxon>
        <taxon>Dunaliella</taxon>
    </lineage>
</organism>
<feature type="domain" description="Aminotransferase class I/classII large" evidence="5">
    <location>
        <begin position="50"/>
        <end position="334"/>
    </location>
</feature>
<dbReference type="EMBL" id="MU069457">
    <property type="protein sequence ID" value="KAF5842679.1"/>
    <property type="molecule type" value="Genomic_DNA"/>
</dbReference>
<dbReference type="Pfam" id="PF00155">
    <property type="entry name" value="Aminotran_1_2"/>
    <property type="match status" value="1"/>
</dbReference>
<dbReference type="InterPro" id="IPR015424">
    <property type="entry name" value="PyrdxlP-dep_Trfase"/>
</dbReference>
<evidence type="ECO:0000256" key="3">
    <source>
        <dbReference type="ARBA" id="ARBA00022679"/>
    </source>
</evidence>
<dbReference type="InterPro" id="IPR015421">
    <property type="entry name" value="PyrdxlP-dep_Trfase_major"/>
</dbReference>
<comment type="caution">
    <text evidence="6">The sequence shown here is derived from an EMBL/GenBank/DDBJ whole genome shotgun (WGS) entry which is preliminary data.</text>
</comment>
<keyword evidence="4" id="KW-0012">Acyltransferase</keyword>
<dbReference type="GO" id="GO:0016874">
    <property type="term" value="F:ligase activity"/>
    <property type="evidence" value="ECO:0007669"/>
    <property type="project" value="UniProtKB-KW"/>
</dbReference>
<dbReference type="Gene3D" id="3.40.640.10">
    <property type="entry name" value="Type I PLP-dependent aspartate aminotransferase-like (Major domain)"/>
    <property type="match status" value="1"/>
</dbReference>
<dbReference type="PANTHER" id="PTHR13693">
    <property type="entry name" value="CLASS II AMINOTRANSFERASE/8-AMINO-7-OXONONANOATE SYNTHASE"/>
    <property type="match status" value="1"/>
</dbReference>
<dbReference type="Gene3D" id="3.90.1150.10">
    <property type="entry name" value="Aspartate Aminotransferase, domain 1"/>
    <property type="match status" value="1"/>
</dbReference>
<evidence type="ECO:0000259" key="5">
    <source>
        <dbReference type="Pfam" id="PF00155"/>
    </source>
</evidence>
<reference evidence="6" key="1">
    <citation type="submission" date="2017-08" db="EMBL/GenBank/DDBJ databases">
        <authorList>
            <person name="Polle J.E."/>
            <person name="Barry K."/>
            <person name="Cushman J."/>
            <person name="Schmutz J."/>
            <person name="Tran D."/>
            <person name="Hathwaick L.T."/>
            <person name="Yim W.C."/>
            <person name="Jenkins J."/>
            <person name="Mckie-Krisberg Z.M."/>
            <person name="Prochnik S."/>
            <person name="Lindquist E."/>
            <person name="Dockter R.B."/>
            <person name="Adam C."/>
            <person name="Molina H."/>
            <person name="Bunkerborg J."/>
            <person name="Jin E."/>
            <person name="Buchheim M."/>
            <person name="Magnuson J."/>
        </authorList>
    </citation>
    <scope>NUCLEOTIDE SEQUENCE</scope>
    <source>
        <strain evidence="6">CCAP 19/18</strain>
    </source>
</reference>